<comment type="caution">
    <text evidence="1">The sequence shown here is derived from an EMBL/GenBank/DDBJ whole genome shotgun (WGS) entry which is preliminary data.</text>
</comment>
<evidence type="ECO:0000313" key="1">
    <source>
        <dbReference type="EMBL" id="TLU99322.1"/>
    </source>
</evidence>
<name>A0A5R9KSQ8_9BACT</name>
<dbReference type="RefSeq" id="WP_138367914.1">
    <property type="nucleotide sequence ID" value="NZ_VCEJ01000005.1"/>
</dbReference>
<evidence type="ECO:0000313" key="2">
    <source>
        <dbReference type="Proteomes" id="UP000306402"/>
    </source>
</evidence>
<dbReference type="Proteomes" id="UP000306402">
    <property type="component" value="Unassembled WGS sequence"/>
</dbReference>
<reference evidence="1 2" key="1">
    <citation type="submission" date="2019-05" db="EMBL/GenBank/DDBJ databases">
        <authorList>
            <person name="Qu J.-H."/>
        </authorList>
    </citation>
    <scope>NUCLEOTIDE SEQUENCE [LARGE SCALE GENOMIC DNA]</scope>
    <source>
        <strain evidence="1 2">T17</strain>
    </source>
</reference>
<accession>A0A5R9KSQ8</accession>
<dbReference type="EMBL" id="VCEJ01000005">
    <property type="protein sequence ID" value="TLU99322.1"/>
    <property type="molecule type" value="Genomic_DNA"/>
</dbReference>
<proteinExistence type="predicted"/>
<keyword evidence="2" id="KW-1185">Reference proteome</keyword>
<dbReference type="AlphaFoldDB" id="A0A5R9KSQ8"/>
<protein>
    <submittedName>
        <fullName evidence="1">Uncharacterized protein</fullName>
    </submittedName>
</protein>
<gene>
    <name evidence="1" type="ORF">FEN17_22420</name>
</gene>
<sequence length="308" mass="35137">MFLTTVFMLLIGSPSRGADKVREFQIVENDTLTYTLKLALDDSGKPQYFFRNIFTPVCYTGECKPVHVNFYWDLLGNYVRYDLPKGKILTKIDHDEFKPEDYEKLQDILAQPNSIFADLQMEDLIVKGTENLSDSVDAKSGATLKTIKNQVIDGAVYTCFTLWKIAYGKAVPEMKKIIESYNSPALLHSFLSSGNYNYQYWAMEKVMDTKGNVQRDYEADIEKVIGGKNIFIAKNTLQRLSSDFLSTSKRQAWMWEVYQKSSYALQIAILKKAQSIQVTDSLKGNLKASLEKSNEEQASLIKQILTKN</sequence>
<organism evidence="1 2">
    <name type="scientific">Dyadobacter luticola</name>
    <dbReference type="NCBI Taxonomy" id="1979387"/>
    <lineage>
        <taxon>Bacteria</taxon>
        <taxon>Pseudomonadati</taxon>
        <taxon>Bacteroidota</taxon>
        <taxon>Cytophagia</taxon>
        <taxon>Cytophagales</taxon>
        <taxon>Spirosomataceae</taxon>
        <taxon>Dyadobacter</taxon>
    </lineage>
</organism>
<dbReference type="OrthoDB" id="6400902at2"/>